<evidence type="ECO:0000313" key="9">
    <source>
        <dbReference type="EMBL" id="MBB4860825.1"/>
    </source>
</evidence>
<proteinExistence type="predicted"/>
<feature type="transmembrane region" description="Helical" evidence="8">
    <location>
        <begin position="140"/>
        <end position="166"/>
    </location>
</feature>
<dbReference type="InterPro" id="IPR026392">
    <property type="entry name" value="Exo/Archaeosortase_dom"/>
</dbReference>
<dbReference type="GO" id="GO:0005886">
    <property type="term" value="C:plasma membrane"/>
    <property type="evidence" value="ECO:0007669"/>
    <property type="project" value="UniProtKB-SubCell"/>
</dbReference>
<dbReference type="Pfam" id="PF09721">
    <property type="entry name" value="Exosortase_EpsH"/>
    <property type="match status" value="1"/>
</dbReference>
<evidence type="ECO:0000256" key="7">
    <source>
        <dbReference type="ARBA" id="ARBA00023136"/>
    </source>
</evidence>
<keyword evidence="3" id="KW-0645">Protease</keyword>
<evidence type="ECO:0000313" key="10">
    <source>
        <dbReference type="Proteomes" id="UP000555448"/>
    </source>
</evidence>
<keyword evidence="5" id="KW-0378">Hydrolase</keyword>
<evidence type="ECO:0000256" key="4">
    <source>
        <dbReference type="ARBA" id="ARBA00022692"/>
    </source>
</evidence>
<keyword evidence="4 8" id="KW-0812">Transmembrane</keyword>
<dbReference type="InterPro" id="IPR019127">
    <property type="entry name" value="Exosortase"/>
</dbReference>
<keyword evidence="6 8" id="KW-1133">Transmembrane helix</keyword>
<name>A0A7W7NZ27_9SPHN</name>
<feature type="transmembrane region" description="Helical" evidence="8">
    <location>
        <begin position="105"/>
        <end position="128"/>
    </location>
</feature>
<dbReference type="EMBL" id="JACHLR010000033">
    <property type="protein sequence ID" value="MBB4860825.1"/>
    <property type="molecule type" value="Genomic_DNA"/>
</dbReference>
<gene>
    <name evidence="9" type="ORF">HNO88_004170</name>
</gene>
<sequence length="211" mass="23192">MLLIASACYFLGRVAGIMMVEGLSAIAVCTICAYMYFGARVISRFVFHIFYLCFIVSPPENWIFVGTRPIKAALSDWAVDLLAFVGLPAAQAGATIFIGFFQLQVAAACSGLYSIIGITAIGAFYIYIRHGSDVGYAILMALLIVPFAMFINFLRIVALIIITYYFGDGAAFHFSHDFGGMFTFSVAILFLIGLDAALHPFIGTLRRRTRW</sequence>
<dbReference type="GO" id="GO:0006508">
    <property type="term" value="P:proteolysis"/>
    <property type="evidence" value="ECO:0007669"/>
    <property type="project" value="UniProtKB-KW"/>
</dbReference>
<feature type="transmembrane region" description="Helical" evidence="8">
    <location>
        <begin position="45"/>
        <end position="65"/>
    </location>
</feature>
<dbReference type="Proteomes" id="UP000555448">
    <property type="component" value="Unassembled WGS sequence"/>
</dbReference>
<feature type="transmembrane region" description="Helical" evidence="8">
    <location>
        <begin position="77"/>
        <end position="99"/>
    </location>
</feature>
<evidence type="ECO:0000256" key="8">
    <source>
        <dbReference type="SAM" id="Phobius"/>
    </source>
</evidence>
<evidence type="ECO:0000256" key="1">
    <source>
        <dbReference type="ARBA" id="ARBA00004651"/>
    </source>
</evidence>
<dbReference type="AlphaFoldDB" id="A0A7W7NZ27"/>
<feature type="transmembrane region" description="Helical" evidence="8">
    <location>
        <begin position="178"/>
        <end position="202"/>
    </location>
</feature>
<evidence type="ECO:0000256" key="6">
    <source>
        <dbReference type="ARBA" id="ARBA00022989"/>
    </source>
</evidence>
<keyword evidence="2" id="KW-1003">Cell membrane</keyword>
<dbReference type="GO" id="GO:0008233">
    <property type="term" value="F:peptidase activity"/>
    <property type="evidence" value="ECO:0007669"/>
    <property type="project" value="UniProtKB-KW"/>
</dbReference>
<comment type="caution">
    <text evidence="9">The sequence shown here is derived from an EMBL/GenBank/DDBJ whole genome shotgun (WGS) entry which is preliminary data.</text>
</comment>
<organism evidence="9 10">
    <name type="scientific">Novosphingobium chloroacetimidivorans</name>
    <dbReference type="NCBI Taxonomy" id="1428314"/>
    <lineage>
        <taxon>Bacteria</taxon>
        <taxon>Pseudomonadati</taxon>
        <taxon>Pseudomonadota</taxon>
        <taxon>Alphaproteobacteria</taxon>
        <taxon>Sphingomonadales</taxon>
        <taxon>Sphingomonadaceae</taxon>
        <taxon>Novosphingobium</taxon>
    </lineage>
</organism>
<reference evidence="9 10" key="1">
    <citation type="submission" date="2020-08" db="EMBL/GenBank/DDBJ databases">
        <title>Functional genomics of gut bacteria from endangered species of beetles.</title>
        <authorList>
            <person name="Carlos-Shanley C."/>
        </authorList>
    </citation>
    <scope>NUCLEOTIDE SEQUENCE [LARGE SCALE GENOMIC DNA]</scope>
    <source>
        <strain evidence="9 10">S00245</strain>
    </source>
</reference>
<evidence type="ECO:0000256" key="3">
    <source>
        <dbReference type="ARBA" id="ARBA00022670"/>
    </source>
</evidence>
<evidence type="ECO:0000256" key="5">
    <source>
        <dbReference type="ARBA" id="ARBA00022801"/>
    </source>
</evidence>
<comment type="subcellular location">
    <subcellularLocation>
        <location evidence="1">Cell membrane</location>
        <topology evidence="1">Multi-pass membrane protein</topology>
    </subcellularLocation>
</comment>
<accession>A0A7W7NZ27</accession>
<dbReference type="NCBIfam" id="TIGR04178">
    <property type="entry name" value="exo_archaeo"/>
    <property type="match status" value="1"/>
</dbReference>
<protein>
    <submittedName>
        <fullName evidence="9">Exosortase</fullName>
    </submittedName>
</protein>
<keyword evidence="10" id="KW-1185">Reference proteome</keyword>
<keyword evidence="7 8" id="KW-0472">Membrane</keyword>
<evidence type="ECO:0000256" key="2">
    <source>
        <dbReference type="ARBA" id="ARBA00022475"/>
    </source>
</evidence>